<dbReference type="STRING" id="1392998.ANME2D_01225"/>
<name>A0A284VLJ3_9EURY</name>
<organism evidence="4 5">
    <name type="scientific">Candidatus Methanoperedens nitratireducens</name>
    <dbReference type="NCBI Taxonomy" id="1392998"/>
    <lineage>
        <taxon>Archaea</taxon>
        <taxon>Methanobacteriati</taxon>
        <taxon>Methanobacteriota</taxon>
        <taxon>Stenosarchaea group</taxon>
        <taxon>Methanomicrobia</taxon>
        <taxon>Methanosarcinales</taxon>
        <taxon>ANME-2 cluster</taxon>
        <taxon>Candidatus Methanoperedentaceae</taxon>
        <taxon>Candidatus Methanoperedens</taxon>
    </lineage>
</organism>
<dbReference type="Proteomes" id="UP000218615">
    <property type="component" value="Unassembled WGS sequence"/>
</dbReference>
<dbReference type="CDD" id="cd18800">
    <property type="entry name" value="SF2_C_EcoR124I-like"/>
    <property type="match status" value="1"/>
</dbReference>
<evidence type="ECO:0000313" key="5">
    <source>
        <dbReference type="Proteomes" id="UP000218615"/>
    </source>
</evidence>
<dbReference type="EMBL" id="FZMP01000066">
    <property type="protein sequence ID" value="SNQ60067.1"/>
    <property type="molecule type" value="Genomic_DNA"/>
</dbReference>
<proteinExistence type="predicted"/>
<gene>
    <name evidence="4" type="ORF">MNV_1580005</name>
</gene>
<dbReference type="PANTHER" id="PTHR30195">
    <property type="entry name" value="TYPE I SITE-SPECIFIC DEOXYRIBONUCLEASE PROTEIN SUBUNIT M AND R"/>
    <property type="match status" value="1"/>
</dbReference>
<reference evidence="5" key="1">
    <citation type="submission" date="2017-06" db="EMBL/GenBank/DDBJ databases">
        <authorList>
            <person name="Cremers G."/>
        </authorList>
    </citation>
    <scope>NUCLEOTIDE SEQUENCE [LARGE SCALE GENOMIC DNA]</scope>
</reference>
<accession>A0A284VLJ3</accession>
<dbReference type="AlphaFoldDB" id="A0A284VLJ3"/>
<dbReference type="PANTHER" id="PTHR30195:SF15">
    <property type="entry name" value="TYPE I RESTRICTION ENZYME HINDI ENDONUCLEASE SUBUNIT"/>
    <property type="match status" value="1"/>
</dbReference>
<dbReference type="RefSeq" id="WP_256999957.1">
    <property type="nucleotide sequence ID" value="NZ_FZMP01000066.1"/>
</dbReference>
<evidence type="ECO:0000259" key="3">
    <source>
        <dbReference type="Pfam" id="PF22679"/>
    </source>
</evidence>
<sequence length="565" mass="64582">MVLDLRYEARNVDQNITSQARIDEWFDAKTRGLTDYAKIELKKKWGTMKRVLSSQSRLEKIVADIYFDIETKDRLQNGRGNAMLVSGSIYEACKYYELFQNAGLKKCAIVTSYTPRTGDQKGESTGEDSPTDKLKKYEVYQKMLGGKDPEKFEDEVKKKFIEEPAQMKLLIVVDKLLTGFDAPSATYLYIDKSMQDHGLFQAICRVNRLDGEDKEYGYIIDYKDLFKSLEKSVDDYTSGAFDAYDDEDVSGLLSNRLKEAKEHLDNALESIKALCEPVAPPKDSQAYRHYFCGDPENKGELKENEPKRIALYKHTSALVRAYAGIASEMEKAGYSPDEIEHIKNDVKYYEDVRAEVKLASGDYIDLKVYEPAMRHLIDTYISARESQKISAFDDTTLIELIVKRGADAVAALPEGIKRNKEAVAETIENNMRKLIIDETPTNPKYYEKMSALLDELIKERKEEARNYEEYLAKIVELSKKVKNPASSASYPKTLDSSAKRALYDNLGQDEELTVALDAEICHTKKDGWRGNIIKEREVKYAIRKHVKDGSEVERVFELVKNQSEY</sequence>
<dbReference type="InterPro" id="IPR055180">
    <property type="entry name" value="HsdR_RecA-like_helicase_dom_2"/>
</dbReference>
<feature type="domain" description="Restriction endonuclease type I HsdR second RecA-like helicase" evidence="3">
    <location>
        <begin position="79"/>
        <end position="224"/>
    </location>
</feature>
<evidence type="ECO:0000313" key="4">
    <source>
        <dbReference type="EMBL" id="SNQ60067.1"/>
    </source>
</evidence>
<keyword evidence="2" id="KW-0175">Coiled coil</keyword>
<dbReference type="Pfam" id="PF22679">
    <property type="entry name" value="T1R_D3-like"/>
    <property type="match status" value="1"/>
</dbReference>
<evidence type="ECO:0000256" key="1">
    <source>
        <dbReference type="ARBA" id="ARBA00022747"/>
    </source>
</evidence>
<protein>
    <submittedName>
        <fullName evidence="4">Type I site-specific deoxyribonuclease, HsdR family</fullName>
    </submittedName>
</protein>
<dbReference type="InterPro" id="IPR027417">
    <property type="entry name" value="P-loop_NTPase"/>
</dbReference>
<dbReference type="Gene3D" id="3.40.50.300">
    <property type="entry name" value="P-loop containing nucleotide triphosphate hydrolases"/>
    <property type="match status" value="1"/>
</dbReference>
<dbReference type="GO" id="GO:0009307">
    <property type="term" value="P:DNA restriction-modification system"/>
    <property type="evidence" value="ECO:0007669"/>
    <property type="project" value="UniProtKB-KW"/>
</dbReference>
<keyword evidence="1" id="KW-0680">Restriction system</keyword>
<dbReference type="InterPro" id="IPR051268">
    <property type="entry name" value="Type-I_R_enzyme_R_subunit"/>
</dbReference>
<evidence type="ECO:0000256" key="2">
    <source>
        <dbReference type="SAM" id="Coils"/>
    </source>
</evidence>
<keyword evidence="5" id="KW-1185">Reference proteome</keyword>
<feature type="coiled-coil region" evidence="2">
    <location>
        <begin position="446"/>
        <end position="480"/>
    </location>
</feature>